<comment type="caution">
    <text evidence="1">The sequence shown here is derived from an EMBL/GenBank/DDBJ whole genome shotgun (WGS) entry which is preliminary data.</text>
</comment>
<dbReference type="Proteomes" id="UP000233343">
    <property type="component" value="Unassembled WGS sequence"/>
</dbReference>
<dbReference type="RefSeq" id="WP_066196379.1">
    <property type="nucleotide sequence ID" value="NZ_JAFDQP010000006.1"/>
</dbReference>
<sequence length="74" mass="8854">MKSLLYKSMKEKIPVEIIYLSKRKAFTHRRILVKEIKGSHLLAYCLTRKQMRIFQTLQIMSISPINRPDYQQIS</sequence>
<accession>A0A2N0ZF96</accession>
<proteinExistence type="predicted"/>
<dbReference type="AlphaFoldDB" id="A0A2N0ZF96"/>
<name>A0A2N0ZF96_9BACI</name>
<keyword evidence="2" id="KW-1185">Reference proteome</keyword>
<organism evidence="1 2">
    <name type="scientific">Cytobacillus horneckiae</name>
    <dbReference type="NCBI Taxonomy" id="549687"/>
    <lineage>
        <taxon>Bacteria</taxon>
        <taxon>Bacillati</taxon>
        <taxon>Bacillota</taxon>
        <taxon>Bacilli</taxon>
        <taxon>Bacillales</taxon>
        <taxon>Bacillaceae</taxon>
        <taxon>Cytobacillus</taxon>
    </lineage>
</organism>
<evidence type="ECO:0000313" key="1">
    <source>
        <dbReference type="EMBL" id="PKG28175.1"/>
    </source>
</evidence>
<evidence type="ECO:0000313" key="2">
    <source>
        <dbReference type="Proteomes" id="UP000233343"/>
    </source>
</evidence>
<reference evidence="1 2" key="1">
    <citation type="journal article" date="2010" name="Int. J. Syst. Evol. Microbiol.">
        <title>Bacillus horneckiae sp. nov., isolated from a spacecraft-assembly clean room.</title>
        <authorList>
            <person name="Vaishampayan P."/>
            <person name="Probst A."/>
            <person name="Krishnamurthi S."/>
            <person name="Ghosh S."/>
            <person name="Osman S."/>
            <person name="McDowall A."/>
            <person name="Ruckmani A."/>
            <person name="Mayilraj S."/>
            <person name="Venkateswaran K."/>
        </authorList>
    </citation>
    <scope>NUCLEOTIDE SEQUENCE [LARGE SCALE GENOMIC DNA]</scope>
    <source>
        <strain evidence="2">1PO1SC</strain>
    </source>
</reference>
<protein>
    <recommendedName>
        <fullName evidence="3">WYL domain-containing protein</fullName>
    </recommendedName>
</protein>
<gene>
    <name evidence="1" type="ORF">CWS20_15130</name>
</gene>
<dbReference type="EMBL" id="PISD01000031">
    <property type="protein sequence ID" value="PKG28175.1"/>
    <property type="molecule type" value="Genomic_DNA"/>
</dbReference>
<evidence type="ECO:0008006" key="3">
    <source>
        <dbReference type="Google" id="ProtNLM"/>
    </source>
</evidence>